<organism evidence="15 16">
    <name type="scientific">Botrimarina colliarenosi</name>
    <dbReference type="NCBI Taxonomy" id="2528001"/>
    <lineage>
        <taxon>Bacteria</taxon>
        <taxon>Pseudomonadati</taxon>
        <taxon>Planctomycetota</taxon>
        <taxon>Planctomycetia</taxon>
        <taxon>Pirellulales</taxon>
        <taxon>Lacipirellulaceae</taxon>
        <taxon>Botrimarina</taxon>
    </lineage>
</organism>
<gene>
    <name evidence="15" type="primary">pepN</name>
    <name evidence="15" type="ORF">Pla108_29500</name>
</gene>
<dbReference type="SUPFAM" id="SSF48371">
    <property type="entry name" value="ARM repeat"/>
    <property type="match status" value="2"/>
</dbReference>
<keyword evidence="6 15" id="KW-0031">Aminopeptidase</keyword>
<keyword evidence="11" id="KW-0482">Metalloprotease</keyword>
<dbReference type="InterPro" id="IPR050344">
    <property type="entry name" value="Peptidase_M1_aminopeptidases"/>
</dbReference>
<evidence type="ECO:0000313" key="16">
    <source>
        <dbReference type="Proteomes" id="UP000317421"/>
    </source>
</evidence>
<reference evidence="15 16" key="1">
    <citation type="submission" date="2019-02" db="EMBL/GenBank/DDBJ databases">
        <title>Deep-cultivation of Planctomycetes and their phenomic and genomic characterization uncovers novel biology.</title>
        <authorList>
            <person name="Wiegand S."/>
            <person name="Jogler M."/>
            <person name="Boedeker C."/>
            <person name="Pinto D."/>
            <person name="Vollmers J."/>
            <person name="Rivas-Marin E."/>
            <person name="Kohn T."/>
            <person name="Peeters S.H."/>
            <person name="Heuer A."/>
            <person name="Rast P."/>
            <person name="Oberbeckmann S."/>
            <person name="Bunk B."/>
            <person name="Jeske O."/>
            <person name="Meyerdierks A."/>
            <person name="Storesund J.E."/>
            <person name="Kallscheuer N."/>
            <person name="Luecker S."/>
            <person name="Lage O.M."/>
            <person name="Pohl T."/>
            <person name="Merkel B.J."/>
            <person name="Hornburger P."/>
            <person name="Mueller R.-W."/>
            <person name="Bruemmer F."/>
            <person name="Labrenz M."/>
            <person name="Spormann A.M."/>
            <person name="Op Den Camp H."/>
            <person name="Overmann J."/>
            <person name="Amann R."/>
            <person name="Jetten M.S.M."/>
            <person name="Mascher T."/>
            <person name="Medema M.H."/>
            <person name="Devos D.P."/>
            <person name="Kaster A.-K."/>
            <person name="Ovreas L."/>
            <person name="Rohde M."/>
            <person name="Galperin M.Y."/>
            <person name="Jogler C."/>
        </authorList>
    </citation>
    <scope>NUCLEOTIDE SEQUENCE [LARGE SCALE GENOMIC DNA]</scope>
    <source>
        <strain evidence="15 16">Pla108</strain>
    </source>
</reference>
<keyword evidence="12" id="KW-0732">Signal</keyword>
<protein>
    <recommendedName>
        <fullName evidence="5">Aminopeptidase N</fullName>
        <ecNumber evidence="4">3.4.11.2</ecNumber>
    </recommendedName>
</protein>
<dbReference type="PANTHER" id="PTHR11533">
    <property type="entry name" value="PROTEASE M1 ZINC METALLOPROTEASE"/>
    <property type="match status" value="1"/>
</dbReference>
<keyword evidence="9 15" id="KW-0378">Hydrolase</keyword>
<evidence type="ECO:0000259" key="14">
    <source>
        <dbReference type="Pfam" id="PF17900"/>
    </source>
</evidence>
<dbReference type="GO" id="GO:0016020">
    <property type="term" value="C:membrane"/>
    <property type="evidence" value="ECO:0007669"/>
    <property type="project" value="TreeGrafter"/>
</dbReference>
<accession>A0A5C6AC94</accession>
<dbReference type="GO" id="GO:0042277">
    <property type="term" value="F:peptide binding"/>
    <property type="evidence" value="ECO:0007669"/>
    <property type="project" value="TreeGrafter"/>
</dbReference>
<dbReference type="GO" id="GO:0016285">
    <property type="term" value="F:alanyl aminopeptidase activity"/>
    <property type="evidence" value="ECO:0007669"/>
    <property type="project" value="UniProtKB-EC"/>
</dbReference>
<dbReference type="RefSeq" id="WP_146445683.1">
    <property type="nucleotide sequence ID" value="NZ_SJPR01000004.1"/>
</dbReference>
<keyword evidence="16" id="KW-1185">Reference proteome</keyword>
<dbReference type="InterPro" id="IPR016024">
    <property type="entry name" value="ARM-type_fold"/>
</dbReference>
<comment type="caution">
    <text evidence="15">The sequence shown here is derived from an EMBL/GenBank/DDBJ whole genome shotgun (WGS) entry which is preliminary data.</text>
</comment>
<dbReference type="PRINTS" id="PR00756">
    <property type="entry name" value="ALADIPTASE"/>
</dbReference>
<evidence type="ECO:0000256" key="2">
    <source>
        <dbReference type="ARBA" id="ARBA00001947"/>
    </source>
</evidence>
<dbReference type="Pfam" id="PF13646">
    <property type="entry name" value="HEAT_2"/>
    <property type="match status" value="2"/>
</dbReference>
<feature type="domain" description="Peptidase M1 membrane alanine aminopeptidase" evidence="13">
    <location>
        <begin position="266"/>
        <end position="474"/>
    </location>
</feature>
<keyword evidence="7" id="KW-0645">Protease</keyword>
<comment type="similarity">
    <text evidence="3">Belongs to the peptidase M1 family.</text>
</comment>
<evidence type="ECO:0000256" key="8">
    <source>
        <dbReference type="ARBA" id="ARBA00022723"/>
    </source>
</evidence>
<comment type="cofactor">
    <cofactor evidence="2">
        <name>Zn(2+)</name>
        <dbReference type="ChEBI" id="CHEBI:29105"/>
    </cofactor>
</comment>
<dbReference type="GO" id="GO:0005737">
    <property type="term" value="C:cytoplasm"/>
    <property type="evidence" value="ECO:0007669"/>
    <property type="project" value="TreeGrafter"/>
</dbReference>
<proteinExistence type="inferred from homology"/>
<dbReference type="Gene3D" id="2.60.40.1730">
    <property type="entry name" value="tricorn interacting facor f3 domain"/>
    <property type="match status" value="1"/>
</dbReference>
<dbReference type="EC" id="3.4.11.2" evidence="4"/>
<evidence type="ECO:0000256" key="6">
    <source>
        <dbReference type="ARBA" id="ARBA00022438"/>
    </source>
</evidence>
<dbReference type="InterPro" id="IPR004155">
    <property type="entry name" value="PBS_lyase_HEAT"/>
</dbReference>
<dbReference type="AlphaFoldDB" id="A0A5C6AC94"/>
<dbReference type="OrthoDB" id="9814383at2"/>
<evidence type="ECO:0000313" key="15">
    <source>
        <dbReference type="EMBL" id="TWT95873.1"/>
    </source>
</evidence>
<dbReference type="Pfam" id="PF01433">
    <property type="entry name" value="Peptidase_M1"/>
    <property type="match status" value="1"/>
</dbReference>
<dbReference type="GO" id="GO:0043171">
    <property type="term" value="P:peptide catabolic process"/>
    <property type="evidence" value="ECO:0007669"/>
    <property type="project" value="TreeGrafter"/>
</dbReference>
<dbReference type="SUPFAM" id="SSF55486">
    <property type="entry name" value="Metalloproteases ('zincins'), catalytic domain"/>
    <property type="match status" value="1"/>
</dbReference>
<evidence type="ECO:0000256" key="3">
    <source>
        <dbReference type="ARBA" id="ARBA00010136"/>
    </source>
</evidence>
<dbReference type="Pfam" id="PF17900">
    <property type="entry name" value="Peptidase_M1_N"/>
    <property type="match status" value="1"/>
</dbReference>
<dbReference type="GO" id="GO:0008270">
    <property type="term" value="F:zinc ion binding"/>
    <property type="evidence" value="ECO:0007669"/>
    <property type="project" value="InterPro"/>
</dbReference>
<dbReference type="InterPro" id="IPR001930">
    <property type="entry name" value="Peptidase_M1"/>
</dbReference>
<evidence type="ECO:0000256" key="10">
    <source>
        <dbReference type="ARBA" id="ARBA00022833"/>
    </source>
</evidence>
<evidence type="ECO:0000259" key="13">
    <source>
        <dbReference type="Pfam" id="PF01433"/>
    </source>
</evidence>
<feature type="signal peptide" evidence="12">
    <location>
        <begin position="1"/>
        <end position="21"/>
    </location>
</feature>
<dbReference type="SMART" id="SM00567">
    <property type="entry name" value="EZ_HEAT"/>
    <property type="match status" value="5"/>
</dbReference>
<dbReference type="Gene3D" id="1.25.10.10">
    <property type="entry name" value="Leucine-rich Repeat Variant"/>
    <property type="match status" value="2"/>
</dbReference>
<name>A0A5C6AC94_9BACT</name>
<dbReference type="InterPro" id="IPR042097">
    <property type="entry name" value="Aminopeptidase_N-like_N_sf"/>
</dbReference>
<evidence type="ECO:0000256" key="7">
    <source>
        <dbReference type="ARBA" id="ARBA00022670"/>
    </source>
</evidence>
<keyword evidence="8" id="KW-0479">Metal-binding</keyword>
<dbReference type="GO" id="GO:0006508">
    <property type="term" value="P:proteolysis"/>
    <property type="evidence" value="ECO:0007669"/>
    <property type="project" value="UniProtKB-KW"/>
</dbReference>
<dbReference type="InterPro" id="IPR045357">
    <property type="entry name" value="Aminopeptidase_N-like_N"/>
</dbReference>
<evidence type="ECO:0000256" key="4">
    <source>
        <dbReference type="ARBA" id="ARBA00012564"/>
    </source>
</evidence>
<dbReference type="InterPro" id="IPR011989">
    <property type="entry name" value="ARM-like"/>
</dbReference>
<feature type="chain" id="PRO_5022954051" description="Aminopeptidase N" evidence="12">
    <location>
        <begin position="22"/>
        <end position="864"/>
    </location>
</feature>
<feature type="domain" description="Aminopeptidase N-like N-terminal" evidence="14">
    <location>
        <begin position="56"/>
        <end position="229"/>
    </location>
</feature>
<dbReference type="PANTHER" id="PTHR11533:SF174">
    <property type="entry name" value="PUROMYCIN-SENSITIVE AMINOPEPTIDASE-RELATED"/>
    <property type="match status" value="1"/>
</dbReference>
<evidence type="ECO:0000256" key="5">
    <source>
        <dbReference type="ARBA" id="ARBA00015611"/>
    </source>
</evidence>
<dbReference type="InterPro" id="IPR014782">
    <property type="entry name" value="Peptidase_M1_dom"/>
</dbReference>
<sequence precursor="true">MFIFRAAVSLVVLLSIAQAMHAEHVCRYCQAAAAAAEDWSKNAPQYAPDRVVDVRHIKIDVTPDFAAKSIRATTTIDFAPIAKPTRLVELNAVALRIEKVSASRPLAEHSSSDERLQLLFAEPIPAGEVVSVAITYTVEPKKGLYFRTADMGYPAGEDHLWTQGETHEAPHWFPCFDYPNERSTTEVICHVPAGMTVLSNGRRVGEEVDDASKLKTVHWLQDKPHVNYLVCLCAGYFHGLTDEAAGVPLGFYTQPGFAKEAADSFQDTAKILEFYESEIGVAYPWDKYDQVTIRDYNWGGMENTSLTTLTHETIFAADQTENIRSSQGLDAHELAHQWFGDYVTCKDWSHLWLNEGFATYYTHLYAGHKEGRDALLYGLWIDAQTRVLPPSEKDLRPIVHRRYAEPWDQFDFRAYPKGSWVLHMLRSRVGDDLYRQAIRLYLERHALSSVVTDDLRQAFEEVSGKPLDAFFDQWVYHGGVPKLTVSHKWLADEKLLKVTVEQESPKEAVETLPFTFPVMLRVHVGAEVMDRNVEVTDAEQDFYLTLPGKPDVVRFDPLYTVLADVKHKASQEMLEKQLQLAGDLVGRLRAAAALGEKENKEATAALAKALQSDAFYGVRNAASEALAKQGTAAALDALLANREQDDARVRLRVVKDIASFFDAKAEAALRSVASDEKNPDIVAEALHGLAKYPDDIAAESLVAALQGDTFQNQLAVAAVRAIGRRRDPSLVEPLLEALRSRRTDLPGRRYGEALPAVGRLGSEADDTTAVREFLTERLQDPVIAVRLGAIEALGELGDRRARPLLSDLAEKAGKEAIAAKKSLGQLDAERVTAPVAVKELREQIDELREQHENLREKFEQTDPL</sequence>
<dbReference type="SUPFAM" id="SSF63737">
    <property type="entry name" value="Leukotriene A4 hydrolase N-terminal domain"/>
    <property type="match status" value="1"/>
</dbReference>
<dbReference type="InterPro" id="IPR027268">
    <property type="entry name" value="Peptidase_M4/M1_CTD_sf"/>
</dbReference>
<dbReference type="GO" id="GO:0005615">
    <property type="term" value="C:extracellular space"/>
    <property type="evidence" value="ECO:0007669"/>
    <property type="project" value="TreeGrafter"/>
</dbReference>
<keyword evidence="10" id="KW-0862">Zinc</keyword>
<dbReference type="GO" id="GO:0070006">
    <property type="term" value="F:metalloaminopeptidase activity"/>
    <property type="evidence" value="ECO:0007669"/>
    <property type="project" value="TreeGrafter"/>
</dbReference>
<evidence type="ECO:0000256" key="1">
    <source>
        <dbReference type="ARBA" id="ARBA00000098"/>
    </source>
</evidence>
<dbReference type="Proteomes" id="UP000317421">
    <property type="component" value="Unassembled WGS sequence"/>
</dbReference>
<dbReference type="Gene3D" id="1.10.390.10">
    <property type="entry name" value="Neutral Protease Domain 2"/>
    <property type="match status" value="1"/>
</dbReference>
<dbReference type="CDD" id="cd09603">
    <property type="entry name" value="M1_APN_like"/>
    <property type="match status" value="1"/>
</dbReference>
<dbReference type="EMBL" id="SJPR01000004">
    <property type="protein sequence ID" value="TWT95873.1"/>
    <property type="molecule type" value="Genomic_DNA"/>
</dbReference>
<evidence type="ECO:0000256" key="11">
    <source>
        <dbReference type="ARBA" id="ARBA00023049"/>
    </source>
</evidence>
<evidence type="ECO:0000256" key="12">
    <source>
        <dbReference type="SAM" id="SignalP"/>
    </source>
</evidence>
<comment type="catalytic activity">
    <reaction evidence="1">
        <text>Release of an N-terminal amino acid, Xaa-|-Yaa- from a peptide, amide or arylamide. Xaa is preferably Ala, but may be most amino acids including Pro (slow action). When a terminal hydrophobic residue is followed by a prolyl residue, the two may be released as an intact Xaa-Pro dipeptide.</text>
        <dbReference type="EC" id="3.4.11.2"/>
    </reaction>
</comment>
<evidence type="ECO:0000256" key="9">
    <source>
        <dbReference type="ARBA" id="ARBA00022801"/>
    </source>
</evidence>